<gene>
    <name evidence="12" type="ORF">BO99DRAFT_7125</name>
</gene>
<evidence type="ECO:0000256" key="1">
    <source>
        <dbReference type="ARBA" id="ARBA00002512"/>
    </source>
</evidence>
<comment type="similarity">
    <text evidence="3 10">Belongs to the PRM1 family.</text>
</comment>
<feature type="region of interest" description="Disordered" evidence="11">
    <location>
        <begin position="672"/>
        <end position="692"/>
    </location>
</feature>
<evidence type="ECO:0000256" key="2">
    <source>
        <dbReference type="ARBA" id="ARBA00004651"/>
    </source>
</evidence>
<dbReference type="PANTHER" id="PTHR31030">
    <property type="entry name" value="PLASMA MEMBRANE FUSION PROTEIN PRM1"/>
    <property type="match status" value="1"/>
</dbReference>
<comment type="caution">
    <text evidence="10">Lacks conserved residue(s) required for the propagation of feature annotation.</text>
</comment>
<feature type="transmembrane region" description="Helical" evidence="10">
    <location>
        <begin position="393"/>
        <end position="418"/>
    </location>
</feature>
<evidence type="ECO:0000256" key="7">
    <source>
        <dbReference type="ARBA" id="ARBA00022989"/>
    </source>
</evidence>
<dbReference type="GO" id="GO:0032220">
    <property type="term" value="P:plasma membrane fusion involved in cytogamy"/>
    <property type="evidence" value="ECO:0007669"/>
    <property type="project" value="TreeGrafter"/>
</dbReference>
<keyword evidence="8 10" id="KW-0472">Membrane</keyword>
<keyword evidence="4 10" id="KW-1003">Cell membrane</keyword>
<keyword evidence="6 10" id="KW-0184">Conjugation</keyword>
<evidence type="ECO:0000313" key="13">
    <source>
        <dbReference type="Proteomes" id="UP000249829"/>
    </source>
</evidence>
<evidence type="ECO:0000256" key="5">
    <source>
        <dbReference type="ARBA" id="ARBA00022692"/>
    </source>
</evidence>
<organism evidence="12 13">
    <name type="scientific">Aspergillus violaceofuscus (strain CBS 115571)</name>
    <dbReference type="NCBI Taxonomy" id="1450538"/>
    <lineage>
        <taxon>Eukaryota</taxon>
        <taxon>Fungi</taxon>
        <taxon>Dikarya</taxon>
        <taxon>Ascomycota</taxon>
        <taxon>Pezizomycotina</taxon>
        <taxon>Eurotiomycetes</taxon>
        <taxon>Eurotiomycetidae</taxon>
        <taxon>Eurotiales</taxon>
        <taxon>Aspergillaceae</taxon>
        <taxon>Aspergillus</taxon>
    </lineage>
</organism>
<keyword evidence="9" id="KW-0325">Glycoprotein</keyword>
<dbReference type="STRING" id="1450538.A0A2V5HFE7"/>
<dbReference type="GO" id="GO:0043332">
    <property type="term" value="C:mating projection tip"/>
    <property type="evidence" value="ECO:0007669"/>
    <property type="project" value="UniProtKB-UniRule"/>
</dbReference>
<feature type="region of interest" description="Disordered" evidence="11">
    <location>
        <begin position="634"/>
        <end position="660"/>
    </location>
</feature>
<evidence type="ECO:0000256" key="4">
    <source>
        <dbReference type="ARBA" id="ARBA00022475"/>
    </source>
</evidence>
<dbReference type="PANTHER" id="PTHR31030:SF1">
    <property type="entry name" value="PLASMA MEMBRANE FUSION PROTEIN PRM1"/>
    <property type="match status" value="1"/>
</dbReference>
<sequence length="767" mass="82241">MGIFGPARKIFPLLPPYGAHDPSGGSGRIIPLHPDGITPYLGLRARLSQSWINRWTILLLLVLVRVLMAVSSIQSDMAKAKSEALSACTSVETMGSTMASMPHYLAQGVNEVAVKTVNAAIDGLESVLTLSLTAVEELVIFFIKVMYQTYLCLFTLVVRGAVEIGVSVLEDAADFLNSTIKTVGEDIGKTVDTFEDTLNSFLEKVNTVLSALGTSIPTLNLTESINTLENAHLPSSIDASLDKLNSSIPSFDEVSNFTENVLRFPFEEVKKLVNGSLGNYSFNASALSVPAKKKLTFCDANDGINSFFEGATDAALTARKIFIAILVIAAILACVPMAWQEIRRWRHMKERSQLVRKEAHDPMDVVYIVSRPYTAAAGIKAASRFSNSRAQILVRWAIAYATTPAALFVLCLALAGLLSCLCQYVLLSAVKRTVPELSEEVGQFADKVVAALANSSAEWANDTNTAILHVDSQINTNVLGWVNTSTTALNDTLNTFVDKTIDVLNGTFGDTILYDPLLEVFNCLIGLKVASVQKGLTWAHDHAHVDFPLFPDDVFSRGAAASINGTSSENDSFLAEAGDKTSNKITEVVDKLIAAFEKGLRLETIIAAFILLVWVVNALFGVTRALILFAKKDKTRGEGGPAPVSSRPDPGSGDAGFIDVPLTSLPRQHQQRFGLDAGGGGDDDDDDDDDHDAAAAPRYEVATQMGRGAAASTTTASTNVTSSATTAGLGVYPDEKVGFAGQRNALRVDGVSDLRGSSYVEYGLEKH</sequence>
<evidence type="ECO:0000256" key="8">
    <source>
        <dbReference type="ARBA" id="ARBA00023136"/>
    </source>
</evidence>
<dbReference type="OMA" id="NVFGWVN"/>
<feature type="compositionally biased region" description="Acidic residues" evidence="11">
    <location>
        <begin position="681"/>
        <end position="691"/>
    </location>
</feature>
<dbReference type="Proteomes" id="UP000249829">
    <property type="component" value="Unassembled WGS sequence"/>
</dbReference>
<evidence type="ECO:0000256" key="9">
    <source>
        <dbReference type="ARBA" id="ARBA00023180"/>
    </source>
</evidence>
<evidence type="ECO:0000256" key="3">
    <source>
        <dbReference type="ARBA" id="ARBA00010780"/>
    </source>
</evidence>
<evidence type="ECO:0000313" key="12">
    <source>
        <dbReference type="EMBL" id="PYI22471.1"/>
    </source>
</evidence>
<evidence type="ECO:0000256" key="6">
    <source>
        <dbReference type="ARBA" id="ARBA00022971"/>
    </source>
</evidence>
<comment type="function">
    <text evidence="1 10">Involved in cell fusion during mating by stabilizing the plasma membrane fusion event.</text>
</comment>
<comment type="subcellular location">
    <subcellularLocation>
        <location evidence="2 10">Cell membrane</location>
        <topology evidence="2 10">Multi-pass membrane protein</topology>
    </subcellularLocation>
</comment>
<keyword evidence="13" id="KW-1185">Reference proteome</keyword>
<dbReference type="InterPro" id="IPR026777">
    <property type="entry name" value="PRM1"/>
</dbReference>
<keyword evidence="5 10" id="KW-0812">Transmembrane</keyword>
<feature type="transmembrane region" description="Helical" evidence="10">
    <location>
        <begin position="605"/>
        <end position="627"/>
    </location>
</feature>
<dbReference type="EMBL" id="KZ825110">
    <property type="protein sequence ID" value="PYI22471.1"/>
    <property type="molecule type" value="Genomic_DNA"/>
</dbReference>
<name>A0A2V5HFE7_ASPV1</name>
<evidence type="ECO:0000256" key="11">
    <source>
        <dbReference type="SAM" id="MobiDB-lite"/>
    </source>
</evidence>
<feature type="transmembrane region" description="Helical" evidence="10">
    <location>
        <begin position="321"/>
        <end position="339"/>
    </location>
</feature>
<evidence type="ECO:0000256" key="10">
    <source>
        <dbReference type="RuleBase" id="RU366035"/>
    </source>
</evidence>
<keyword evidence="7 10" id="KW-1133">Transmembrane helix</keyword>
<protein>
    <recommendedName>
        <fullName evidence="10">Plasma membrane fusion protein PRM1</fullName>
    </recommendedName>
</protein>
<dbReference type="AlphaFoldDB" id="A0A2V5HFE7"/>
<proteinExistence type="inferred from homology"/>
<reference evidence="12 13" key="1">
    <citation type="submission" date="2018-02" db="EMBL/GenBank/DDBJ databases">
        <title>The genomes of Aspergillus section Nigri reveals drivers in fungal speciation.</title>
        <authorList>
            <consortium name="DOE Joint Genome Institute"/>
            <person name="Vesth T.C."/>
            <person name="Nybo J."/>
            <person name="Theobald S."/>
            <person name="Brandl J."/>
            <person name="Frisvad J.C."/>
            <person name="Nielsen K.F."/>
            <person name="Lyhne E.K."/>
            <person name="Kogle M.E."/>
            <person name="Kuo A."/>
            <person name="Riley R."/>
            <person name="Clum A."/>
            <person name="Nolan M."/>
            <person name="Lipzen A."/>
            <person name="Salamov A."/>
            <person name="Henrissat B."/>
            <person name="Wiebenga A."/>
            <person name="De vries R.P."/>
            <person name="Grigoriev I.V."/>
            <person name="Mortensen U.H."/>
            <person name="Andersen M.R."/>
            <person name="Baker S.E."/>
        </authorList>
    </citation>
    <scope>NUCLEOTIDE SEQUENCE [LARGE SCALE GENOMIC DNA]</scope>
    <source>
        <strain evidence="12 13">CBS 115571</strain>
    </source>
</reference>
<dbReference type="GO" id="GO:0005886">
    <property type="term" value="C:plasma membrane"/>
    <property type="evidence" value="ECO:0007669"/>
    <property type="project" value="UniProtKB-SubCell"/>
</dbReference>
<accession>A0A2V5HFE7</accession>